<dbReference type="InterPro" id="IPR038071">
    <property type="entry name" value="UROD/MetE-like_sf"/>
</dbReference>
<dbReference type="EMBL" id="JACDUO010000002">
    <property type="protein sequence ID" value="MBA2864512.1"/>
    <property type="molecule type" value="Genomic_DNA"/>
</dbReference>
<dbReference type="GO" id="GO:0003871">
    <property type="term" value="F:5-methyltetrahydropteroyltriglutamate-homocysteine S-methyltransferase activity"/>
    <property type="evidence" value="ECO:0007669"/>
    <property type="project" value="UniProtKB-EC"/>
</dbReference>
<name>A0A2L1C9I9_METMI</name>
<evidence type="ECO:0000313" key="10">
    <source>
        <dbReference type="Proteomes" id="UP000590564"/>
    </source>
</evidence>
<evidence type="ECO:0000313" key="8">
    <source>
        <dbReference type="Proteomes" id="UP000239462"/>
    </source>
</evidence>
<dbReference type="GO" id="GO:0008270">
    <property type="term" value="F:zinc ion binding"/>
    <property type="evidence" value="ECO:0007669"/>
    <property type="project" value="InterPro"/>
</dbReference>
<dbReference type="Pfam" id="PF01717">
    <property type="entry name" value="Meth_synt_2"/>
    <property type="match status" value="1"/>
</dbReference>
<evidence type="ECO:0000313" key="7">
    <source>
        <dbReference type="EMBL" id="MBB6497362.1"/>
    </source>
</evidence>
<dbReference type="Gene3D" id="3.20.20.210">
    <property type="match status" value="1"/>
</dbReference>
<accession>A0A2L1C9I9</accession>
<keyword evidence="2" id="KW-0479">Metal-binding</keyword>
<dbReference type="EMBL" id="CP026606">
    <property type="protein sequence ID" value="AVB76052.1"/>
    <property type="molecule type" value="Genomic_DNA"/>
</dbReference>
<dbReference type="Proteomes" id="UP000239462">
    <property type="component" value="Chromosome"/>
</dbReference>
<feature type="domain" description="Cobalamin-independent methionine synthase MetE C-terminal/archaeal" evidence="4">
    <location>
        <begin position="1"/>
        <end position="305"/>
    </location>
</feature>
<sequence length="312" mass="34885">MIKTVVGSYPVVKGKPDSIPDKIKKFFGKYDKYEYSIKKALDDQLNVGIDILSDGQVRGDMVEIFVSNMYGFEGRRVVNRVEFVKPITLNDIKYSLKYISKKDPEKGVKGIITGACTLASSIRVENYYADNKDENLIYDLARALNKEALSIQNHVKMIQFDEPILSTGLYDLEVAKKAMNIITSGITVPVAMHVCGDVSKIFYKLNEFNVDILDHEFASCRKNLEVLNEITKKVGFGCINTKIKSVDSVDEVKALISEGIEILKNNSKFEGSINDSVIIDPDCGMRLLPVDVAYSKLNNMVTAANEIEKDLI</sequence>
<reference evidence="6 9" key="3">
    <citation type="submission" date="2020-07" db="EMBL/GenBank/DDBJ databases">
        <title>Genomic Encyclopedia of Type Strains, Phase IV (KMG-V): Genome sequencing to study the core and pangenomes of soil and plant-associated prokaryotes.</title>
        <authorList>
            <person name="Whitman W."/>
        </authorList>
    </citation>
    <scope>NUCLEOTIDE SEQUENCE [LARGE SCALE GENOMIC DNA]</scope>
    <source>
        <strain evidence="6 9">C13</strain>
        <strain evidence="7 10">D1</strain>
    </source>
</reference>
<dbReference type="KEGG" id="mmad:MMJJ_06360"/>
<dbReference type="InterPro" id="IPR002629">
    <property type="entry name" value="Met_Synth_C/arc"/>
</dbReference>
<reference evidence="5" key="2">
    <citation type="submission" date="2018-02" db="EMBL/GenBank/DDBJ databases">
        <title>Complete genome sequence of the Methanococcus maripaludis type strain JJ (DSM 2067), a model for selenoprotein synthesis in Archaea.</title>
        <authorList>
            <person name="Poehlein A."/>
            <person name="Heym D."/>
            <person name="Quitzke V."/>
            <person name="Fersch J."/>
            <person name="Daniel R."/>
            <person name="Rother M."/>
        </authorList>
    </citation>
    <scope>NUCLEOTIDE SEQUENCE [LARGE SCALE GENOMIC DNA]</scope>
    <source>
        <strain evidence="5">DSM 2067</strain>
    </source>
</reference>
<evidence type="ECO:0000256" key="3">
    <source>
        <dbReference type="ARBA" id="ARBA00022833"/>
    </source>
</evidence>
<keyword evidence="3" id="KW-0862">Zinc</keyword>
<dbReference type="SUPFAM" id="SSF51726">
    <property type="entry name" value="UROD/MetE-like"/>
    <property type="match status" value="1"/>
</dbReference>
<dbReference type="GO" id="GO:0032259">
    <property type="term" value="P:methylation"/>
    <property type="evidence" value="ECO:0007669"/>
    <property type="project" value="UniProtKB-KW"/>
</dbReference>
<evidence type="ECO:0000313" key="9">
    <source>
        <dbReference type="Proteomes" id="UP000567099"/>
    </source>
</evidence>
<dbReference type="GO" id="GO:0009086">
    <property type="term" value="P:methionine biosynthetic process"/>
    <property type="evidence" value="ECO:0007669"/>
    <property type="project" value="InterPro"/>
</dbReference>
<dbReference type="CDD" id="cd03311">
    <property type="entry name" value="CIMS_C_terminal_like"/>
    <property type="match status" value="1"/>
</dbReference>
<dbReference type="RefSeq" id="WP_104837650.1">
    <property type="nucleotide sequence ID" value="NZ_CP026606.1"/>
</dbReference>
<dbReference type="Proteomes" id="UP000590564">
    <property type="component" value="Unassembled WGS sequence"/>
</dbReference>
<dbReference type="NCBIfam" id="NF002119">
    <property type="entry name" value="PRK00957.1"/>
    <property type="match status" value="1"/>
</dbReference>
<dbReference type="EC" id="2.1.1.14" evidence="5"/>
<proteinExistence type="predicted"/>
<evidence type="ECO:0000259" key="4">
    <source>
        <dbReference type="Pfam" id="PF01717"/>
    </source>
</evidence>
<organism evidence="5 8">
    <name type="scientific">Methanococcus maripaludis</name>
    <name type="common">Methanococcus deltae</name>
    <dbReference type="NCBI Taxonomy" id="39152"/>
    <lineage>
        <taxon>Archaea</taxon>
        <taxon>Methanobacteriati</taxon>
        <taxon>Methanobacteriota</taxon>
        <taxon>Methanomada group</taxon>
        <taxon>Methanococci</taxon>
        <taxon>Methanococcales</taxon>
        <taxon>Methanococcaceae</taxon>
        <taxon>Methanococcus</taxon>
    </lineage>
</organism>
<evidence type="ECO:0000313" key="6">
    <source>
        <dbReference type="EMBL" id="MBA2864512.1"/>
    </source>
</evidence>
<dbReference type="EMBL" id="JACHED010000003">
    <property type="protein sequence ID" value="MBB6497362.1"/>
    <property type="molecule type" value="Genomic_DNA"/>
</dbReference>
<keyword evidence="5" id="KW-0808">Transferase</keyword>
<dbReference type="AlphaFoldDB" id="A0A2L1C9I9"/>
<dbReference type="PANTHER" id="PTHR30519">
    <property type="entry name" value="5-METHYLTETRAHYDROPTEROYLTRIGLUTAMATE--HOMOCYSTEINE METHYLTRANSFERASE"/>
    <property type="match status" value="1"/>
</dbReference>
<gene>
    <name evidence="5" type="primary">metE</name>
    <name evidence="6" type="ORF">HNP94_001534</name>
    <name evidence="7" type="ORF">HNP96_001405</name>
    <name evidence="5" type="ORF">MMJJ_06360</name>
</gene>
<evidence type="ECO:0000256" key="2">
    <source>
        <dbReference type="ARBA" id="ARBA00022723"/>
    </source>
</evidence>
<comment type="cofactor">
    <cofactor evidence="1">
        <name>Zn(2+)</name>
        <dbReference type="ChEBI" id="CHEBI:29105"/>
    </cofactor>
</comment>
<protein>
    <submittedName>
        <fullName evidence="5">5-methyltetrahydropteroyltriglutamate--homocysteine methyltransferase</fullName>
        <ecNumber evidence="5">2.1.1.14</ecNumber>
    </submittedName>
</protein>
<evidence type="ECO:0000256" key="1">
    <source>
        <dbReference type="ARBA" id="ARBA00001947"/>
    </source>
</evidence>
<keyword evidence="5" id="KW-0489">Methyltransferase</keyword>
<dbReference type="Proteomes" id="UP000567099">
    <property type="component" value="Unassembled WGS sequence"/>
</dbReference>
<reference evidence="8" key="1">
    <citation type="journal article" date="2018" name="Genome Announc.">
        <title>Complete Genome Sequence of the Methanococcus maripaludis Type Strain JJ (DSM 2067), a Model for Selenoprotein Synthesis in Archaea.</title>
        <authorList>
            <person name="Poehlein A."/>
            <person name="Heym D."/>
            <person name="Quitzke V."/>
            <person name="Fersch J."/>
            <person name="Daniel R."/>
            <person name="Rother M."/>
        </authorList>
    </citation>
    <scope>NUCLEOTIDE SEQUENCE [LARGE SCALE GENOMIC DNA]</scope>
    <source>
        <strain evidence="8">DSM 2067</strain>
    </source>
</reference>
<dbReference type="GeneID" id="36101728"/>
<evidence type="ECO:0000313" key="5">
    <source>
        <dbReference type="EMBL" id="AVB76052.1"/>
    </source>
</evidence>